<keyword evidence="1" id="KW-0472">Membrane</keyword>
<evidence type="ECO:0000256" key="1">
    <source>
        <dbReference type="SAM" id="Phobius"/>
    </source>
</evidence>
<accession>X8E7Y8</accession>
<feature type="transmembrane region" description="Helical" evidence="1">
    <location>
        <begin position="9"/>
        <end position="27"/>
    </location>
</feature>
<comment type="caution">
    <text evidence="2">The sequence shown here is derived from an EMBL/GenBank/DDBJ whole genome shotgun (WGS) entry which is preliminary data.</text>
</comment>
<proteinExistence type="predicted"/>
<organism evidence="2">
    <name type="scientific">Mycobacterium xenopi 4042</name>
    <dbReference type="NCBI Taxonomy" id="1299334"/>
    <lineage>
        <taxon>Bacteria</taxon>
        <taxon>Bacillati</taxon>
        <taxon>Actinomycetota</taxon>
        <taxon>Actinomycetes</taxon>
        <taxon>Mycobacteriales</taxon>
        <taxon>Mycobacteriaceae</taxon>
        <taxon>Mycobacterium</taxon>
    </lineage>
</organism>
<reference evidence="2" key="1">
    <citation type="submission" date="2014-01" db="EMBL/GenBank/DDBJ databases">
        <authorList>
            <person name="Brown-Elliot B."/>
            <person name="Wallace R."/>
            <person name="Lenaerts A."/>
            <person name="Ordway D."/>
            <person name="DeGroote M.A."/>
            <person name="Parker T."/>
            <person name="Sizemore C."/>
            <person name="Tallon L.J."/>
            <person name="Sadzewicz L.K."/>
            <person name="Sengamalay N."/>
            <person name="Fraser C.M."/>
            <person name="Hine E."/>
            <person name="Shefchek K.A."/>
            <person name="Das S.P."/>
            <person name="Tettelin H."/>
        </authorList>
    </citation>
    <scope>NUCLEOTIDE SEQUENCE [LARGE SCALE GENOMIC DNA]</scope>
    <source>
        <strain evidence="2">4042</strain>
    </source>
</reference>
<evidence type="ECO:0000313" key="2">
    <source>
        <dbReference type="EMBL" id="EUA76271.1"/>
    </source>
</evidence>
<dbReference type="EMBL" id="JAOB01000006">
    <property type="protein sequence ID" value="EUA76271.1"/>
    <property type="molecule type" value="Genomic_DNA"/>
</dbReference>
<name>X8E7Y8_MYCXE</name>
<protein>
    <submittedName>
        <fullName evidence="2">Uncharacterized protein</fullName>
    </submittedName>
</protein>
<dbReference type="PATRIC" id="fig|1299334.3.peg.383"/>
<keyword evidence="1" id="KW-0812">Transmembrane</keyword>
<gene>
    <name evidence="2" type="ORF">I553_7354</name>
</gene>
<dbReference type="AlphaFoldDB" id="X8E7Y8"/>
<keyword evidence="1" id="KW-1133">Transmembrane helix</keyword>
<sequence length="48" mass="4910">MGRGEPSRWMVAPVVVGVLVLVVLGLAPPSDLVDLLNRGATELGAGVQ</sequence>